<evidence type="ECO:0000313" key="3">
    <source>
        <dbReference type="Proteomes" id="UP000016511"/>
    </source>
</evidence>
<comment type="caution">
    <text evidence="2">The sequence shown here is derived from an EMBL/GenBank/DDBJ whole genome shotgun (WGS) entry which is preliminary data.</text>
</comment>
<sequence>MSPSPFFYHPYERRRKNIIKTGKTRPGKTSRPESSPVFQRYALSLMSRFR</sequence>
<dbReference type="Proteomes" id="UP000016511">
    <property type="component" value="Unassembled WGS sequence"/>
</dbReference>
<gene>
    <name evidence="2" type="ORF">HMPREF0083_04914</name>
</gene>
<feature type="compositionally biased region" description="Basic residues" evidence="1">
    <location>
        <begin position="12"/>
        <end position="28"/>
    </location>
</feature>
<keyword evidence="3" id="KW-1185">Reference proteome</keyword>
<name>U1Y4A4_ANEAE</name>
<proteinExistence type="predicted"/>
<dbReference type="HOGENOM" id="CLU_3113988_0_0_9"/>
<reference evidence="2 3" key="1">
    <citation type="submission" date="2013-08" db="EMBL/GenBank/DDBJ databases">
        <authorList>
            <person name="Weinstock G."/>
            <person name="Sodergren E."/>
            <person name="Wylie T."/>
            <person name="Fulton L."/>
            <person name="Fulton R."/>
            <person name="Fronick C."/>
            <person name="O'Laughlin M."/>
            <person name="Godfrey J."/>
            <person name="Miner T."/>
            <person name="Herter B."/>
            <person name="Appelbaum E."/>
            <person name="Cordes M."/>
            <person name="Lek S."/>
            <person name="Wollam A."/>
            <person name="Pepin K.H."/>
            <person name="Palsikar V.B."/>
            <person name="Mitreva M."/>
            <person name="Wilson R.K."/>
        </authorList>
    </citation>
    <scope>NUCLEOTIDE SEQUENCE [LARGE SCALE GENOMIC DNA]</scope>
    <source>
        <strain evidence="2 3">ATCC 12856</strain>
    </source>
</reference>
<evidence type="ECO:0000256" key="1">
    <source>
        <dbReference type="SAM" id="MobiDB-lite"/>
    </source>
</evidence>
<organism evidence="2 3">
    <name type="scientific">Aneurinibacillus aneurinilyticus ATCC 12856</name>
    <dbReference type="NCBI Taxonomy" id="649747"/>
    <lineage>
        <taxon>Bacteria</taxon>
        <taxon>Bacillati</taxon>
        <taxon>Bacillota</taxon>
        <taxon>Bacilli</taxon>
        <taxon>Bacillales</taxon>
        <taxon>Paenibacillaceae</taxon>
        <taxon>Aneurinibacillus group</taxon>
        <taxon>Aneurinibacillus</taxon>
    </lineage>
</organism>
<dbReference type="AlphaFoldDB" id="U1Y4A4"/>
<evidence type="ECO:0000313" key="2">
    <source>
        <dbReference type="EMBL" id="ERI07017.1"/>
    </source>
</evidence>
<feature type="region of interest" description="Disordered" evidence="1">
    <location>
        <begin position="1"/>
        <end position="36"/>
    </location>
</feature>
<dbReference type="EMBL" id="AWSJ01000299">
    <property type="protein sequence ID" value="ERI07017.1"/>
    <property type="molecule type" value="Genomic_DNA"/>
</dbReference>
<protein>
    <submittedName>
        <fullName evidence="2">Uncharacterized protein</fullName>
    </submittedName>
</protein>
<accession>U1Y4A4</accession>